<evidence type="ECO:0000313" key="2">
    <source>
        <dbReference type="Proteomes" id="UP000460666"/>
    </source>
</evidence>
<dbReference type="AlphaFoldDB" id="A0A642FDA0"/>
<proteinExistence type="predicted"/>
<organism evidence="1 2">
    <name type="scientific">Bacteroides fragilis</name>
    <dbReference type="NCBI Taxonomy" id="817"/>
    <lineage>
        <taxon>Bacteria</taxon>
        <taxon>Pseudomonadati</taxon>
        <taxon>Bacteroidota</taxon>
        <taxon>Bacteroidia</taxon>
        <taxon>Bacteroidales</taxon>
        <taxon>Bacteroidaceae</taxon>
        <taxon>Bacteroides</taxon>
    </lineage>
</organism>
<gene>
    <name evidence="1" type="ORF">F2Z89_18320</name>
</gene>
<dbReference type="RefSeq" id="WP_007833432.1">
    <property type="nucleotide sequence ID" value="NZ_RCXN01000012.1"/>
</dbReference>
<accession>A0A642FDA0</accession>
<name>A0A642FDA0_BACFG</name>
<dbReference type="EMBL" id="VWCJ01000015">
    <property type="protein sequence ID" value="KAA4993379.1"/>
    <property type="molecule type" value="Genomic_DNA"/>
</dbReference>
<reference evidence="1 2" key="1">
    <citation type="journal article" date="2019" name="Nat. Med.">
        <title>A library of human gut bacterial isolates paired with longitudinal multiomics data enables mechanistic microbiome research.</title>
        <authorList>
            <person name="Poyet M."/>
            <person name="Groussin M."/>
            <person name="Gibbons S.M."/>
            <person name="Avila-Pacheco J."/>
            <person name="Jiang X."/>
            <person name="Kearney S.M."/>
            <person name="Perrotta A.R."/>
            <person name="Berdy B."/>
            <person name="Zhao S."/>
            <person name="Lieberman T.D."/>
            <person name="Swanson P.K."/>
            <person name="Smith M."/>
            <person name="Roesemann S."/>
            <person name="Alexander J.E."/>
            <person name="Rich S.A."/>
            <person name="Livny J."/>
            <person name="Vlamakis H."/>
            <person name="Clish C."/>
            <person name="Bullock K."/>
            <person name="Deik A."/>
            <person name="Scott J."/>
            <person name="Pierce K.A."/>
            <person name="Xavier R.J."/>
            <person name="Alm E.J."/>
        </authorList>
    </citation>
    <scope>NUCLEOTIDE SEQUENCE [LARGE SCALE GENOMIC DNA]</scope>
    <source>
        <strain evidence="1 2">BIOML-A46</strain>
    </source>
</reference>
<sequence length="516" mass="60379">MTETKVIYKEASKETIENLIGNSSKTIEDLYKKVLEDLSLLKELNADVPQLLRLAVELRMNMRFILIDLMTSLRGSLNGAYTFEKCYHIKNLEGIRVEGYRLLLGYGEERERSVWTELGCELRQVYQRFERSKYAQVYEGVVALYDKVSTQLRTVMTTYEERKGRNITYHYDDDLYKVYKQLIKVKNKGEDEAMKCVIPWMDALLSIQVLCDTIEYVEALQGNVSSKATGFHYFQINVIKLDFYKRIVYEFSKNDQFKEILDKILKDIDSVDWTAKEKDKLGRLEDWLGKNASNQDKPKTIKDMKDLMNVYLLIEMSFADMSCVIRAFMNAGSDIEYPLTFRRLLVSKVSTLGHLVGYNDTEKDNALWTFIQNAVPADAEKLKTEASEIRMELERLLKQEDVKRRALYVHYLDRDTNDSNIFRILESIEGIDLLIEINAYPAFIKIMGRIRKFLRTLMGEFAIKVDKTTKASNIMMKAQIKRLRQLLKNPKCPAELRISFNKTLDQMEEIFKQYYA</sequence>
<protein>
    <submittedName>
        <fullName evidence="1">Uncharacterized protein</fullName>
    </submittedName>
</protein>
<dbReference type="GeneID" id="93447703"/>
<evidence type="ECO:0000313" key="1">
    <source>
        <dbReference type="EMBL" id="KAA4993379.1"/>
    </source>
</evidence>
<dbReference type="Proteomes" id="UP000460666">
    <property type="component" value="Unassembled WGS sequence"/>
</dbReference>
<comment type="caution">
    <text evidence="1">The sequence shown here is derived from an EMBL/GenBank/DDBJ whole genome shotgun (WGS) entry which is preliminary data.</text>
</comment>